<comment type="caution">
    <text evidence="1">The sequence shown here is derived from an EMBL/GenBank/DDBJ whole genome shotgun (WGS) entry which is preliminary data.</text>
</comment>
<keyword evidence="2" id="KW-1185">Reference proteome</keyword>
<name>A0A9P4MHA5_9PEZI</name>
<sequence>MTGFLKTPDGLRTYGLDSTGMVFARQWYICESSEQHIAEKESELLLCEEVELTCDIIVMFGLRCLVRLPFAKKRKEASHAVLIERMLKLNAIHS</sequence>
<gene>
    <name evidence="1" type="ORF">K461DRAFT_277733</name>
</gene>
<dbReference type="Proteomes" id="UP000799439">
    <property type="component" value="Unassembled WGS sequence"/>
</dbReference>
<proteinExistence type="predicted"/>
<evidence type="ECO:0000313" key="2">
    <source>
        <dbReference type="Proteomes" id="UP000799439"/>
    </source>
</evidence>
<protein>
    <submittedName>
        <fullName evidence="1">Uncharacterized protein</fullName>
    </submittedName>
</protein>
<organism evidence="1 2">
    <name type="scientific">Myriangium duriaei CBS 260.36</name>
    <dbReference type="NCBI Taxonomy" id="1168546"/>
    <lineage>
        <taxon>Eukaryota</taxon>
        <taxon>Fungi</taxon>
        <taxon>Dikarya</taxon>
        <taxon>Ascomycota</taxon>
        <taxon>Pezizomycotina</taxon>
        <taxon>Dothideomycetes</taxon>
        <taxon>Dothideomycetidae</taxon>
        <taxon>Myriangiales</taxon>
        <taxon>Myriangiaceae</taxon>
        <taxon>Myriangium</taxon>
    </lineage>
</organism>
<reference evidence="1" key="1">
    <citation type="journal article" date="2020" name="Stud. Mycol.">
        <title>101 Dothideomycetes genomes: a test case for predicting lifestyles and emergence of pathogens.</title>
        <authorList>
            <person name="Haridas S."/>
            <person name="Albert R."/>
            <person name="Binder M."/>
            <person name="Bloem J."/>
            <person name="Labutti K."/>
            <person name="Salamov A."/>
            <person name="Andreopoulos B."/>
            <person name="Baker S."/>
            <person name="Barry K."/>
            <person name="Bills G."/>
            <person name="Bluhm B."/>
            <person name="Cannon C."/>
            <person name="Castanera R."/>
            <person name="Culley D."/>
            <person name="Daum C."/>
            <person name="Ezra D."/>
            <person name="Gonzalez J."/>
            <person name="Henrissat B."/>
            <person name="Kuo A."/>
            <person name="Liang C."/>
            <person name="Lipzen A."/>
            <person name="Lutzoni F."/>
            <person name="Magnuson J."/>
            <person name="Mondo S."/>
            <person name="Nolan M."/>
            <person name="Ohm R."/>
            <person name="Pangilinan J."/>
            <person name="Park H.-J."/>
            <person name="Ramirez L."/>
            <person name="Alfaro M."/>
            <person name="Sun H."/>
            <person name="Tritt A."/>
            <person name="Yoshinaga Y."/>
            <person name="Zwiers L.-H."/>
            <person name="Turgeon B."/>
            <person name="Goodwin S."/>
            <person name="Spatafora J."/>
            <person name="Crous P."/>
            <person name="Grigoriev I."/>
        </authorList>
    </citation>
    <scope>NUCLEOTIDE SEQUENCE</scope>
    <source>
        <strain evidence="1">CBS 260.36</strain>
    </source>
</reference>
<dbReference type="EMBL" id="ML996085">
    <property type="protein sequence ID" value="KAF2152968.1"/>
    <property type="molecule type" value="Genomic_DNA"/>
</dbReference>
<evidence type="ECO:0000313" key="1">
    <source>
        <dbReference type="EMBL" id="KAF2152968.1"/>
    </source>
</evidence>
<dbReference type="AlphaFoldDB" id="A0A9P4MHA5"/>
<accession>A0A9P4MHA5</accession>